<proteinExistence type="predicted"/>
<dbReference type="Gene3D" id="3.40.50.300">
    <property type="entry name" value="P-loop containing nucleotide triphosphate hydrolases"/>
    <property type="match status" value="1"/>
</dbReference>
<dbReference type="AlphaFoldDB" id="H0US43"/>
<dbReference type="Pfam" id="PF17764">
    <property type="entry name" value="PriA_3primeBD"/>
    <property type="match status" value="1"/>
</dbReference>
<evidence type="ECO:0000256" key="1">
    <source>
        <dbReference type="ARBA" id="ARBA00022741"/>
    </source>
</evidence>
<evidence type="ECO:0000313" key="5">
    <source>
        <dbReference type="EMBL" id="EHM10132.1"/>
    </source>
</evidence>
<dbReference type="GO" id="GO:0043138">
    <property type="term" value="F:3'-5' DNA helicase activity"/>
    <property type="evidence" value="ECO:0007669"/>
    <property type="project" value="TreeGrafter"/>
</dbReference>
<evidence type="ECO:0000256" key="3">
    <source>
        <dbReference type="ARBA" id="ARBA00023125"/>
    </source>
</evidence>
<protein>
    <recommendedName>
        <fullName evidence="4">Primosomal protein N' 3' DNA-binding domain-containing protein</fullName>
    </recommendedName>
</protein>
<dbReference type="PANTHER" id="PTHR30580">
    <property type="entry name" value="PRIMOSOMAL PROTEIN N"/>
    <property type="match status" value="1"/>
</dbReference>
<dbReference type="Proteomes" id="UP000005730">
    <property type="component" value="Chromosome"/>
</dbReference>
<keyword evidence="2" id="KW-0067">ATP-binding</keyword>
<dbReference type="EMBL" id="CM001377">
    <property type="protein sequence ID" value="EHM10132.1"/>
    <property type="molecule type" value="Genomic_DNA"/>
</dbReference>
<dbReference type="RefSeq" id="WP_006583626.1">
    <property type="nucleotide sequence ID" value="NZ_CM001377.1"/>
</dbReference>
<dbReference type="GO" id="GO:0006270">
    <property type="term" value="P:DNA replication initiation"/>
    <property type="evidence" value="ECO:0007669"/>
    <property type="project" value="TreeGrafter"/>
</dbReference>
<evidence type="ECO:0000256" key="2">
    <source>
        <dbReference type="ARBA" id="ARBA00022840"/>
    </source>
</evidence>
<sequence>MFTLGVLIAGPWRGPLTYLWDEPLEEGVPVKVPLGRGGRDAFGVVTVSSLETSIGVLGELKSISKVLGSPLPQDLWYLVGWSSKWLGIPMGKVLELVAPRWVYQDKPSAPILLPRVDIREDRKPLMEHVLLPSDHDRVLEAARMYGPRLVALFPQRQLAAVQGELLRREGFKVLEWPSSPSSQRKAYLRMLSGDVEVVVGSHGAAFLPFPPGWRVFMDDESSDAWIPISYPTFSIRAMVVERCRVSGVQLLLGSRLPSSKVFLRCARRPEGDLTAAKRVMLVKPNGSSGVGGLLSYSLINNTRRALRAGNVALWILDRKGYAGYLVCLDCGEDIKCVSCEAAMRLDAESGVIRCPSCGDSRESPERCPICGGPFFEMGRVGLQAVVEEARQRFRDHRVLYFDGDMLESQVKDLIKGAKPPFLAVGTRSVLSLCDLWDVSLAAWLEADTEGFSKAGYDRDFRALSLMWESLWRGKSPEGRTLLVQTLRPARGWRRFLRSGWRRFWELEIKERLALGMPPFTKVLKIRVEPSSLEAFRVALAGLESSGGIMGFAEDAEGFTVKLSRDADVGAVMSCLPPPLRLTSKLPVVWVFSD</sequence>
<keyword evidence="1" id="KW-0547">Nucleotide-binding</keyword>
<evidence type="ECO:0000259" key="4">
    <source>
        <dbReference type="Pfam" id="PF17764"/>
    </source>
</evidence>
<organism evidence="5 6">
    <name type="scientific">Thermanaerovibrio velox DSM 12556</name>
    <dbReference type="NCBI Taxonomy" id="926567"/>
    <lineage>
        <taxon>Bacteria</taxon>
        <taxon>Thermotogati</taxon>
        <taxon>Synergistota</taxon>
        <taxon>Synergistia</taxon>
        <taxon>Synergistales</taxon>
        <taxon>Synergistaceae</taxon>
        <taxon>Thermanaerovibrio</taxon>
    </lineage>
</organism>
<gene>
    <name evidence="5" type="ORF">TheveDRAFT_1003</name>
</gene>
<dbReference type="InterPro" id="IPR042115">
    <property type="entry name" value="PriA_3primeBD_sf"/>
</dbReference>
<dbReference type="GO" id="GO:0003677">
    <property type="term" value="F:DNA binding"/>
    <property type="evidence" value="ECO:0007669"/>
    <property type="project" value="UniProtKB-KW"/>
</dbReference>
<dbReference type="eggNOG" id="COG1198">
    <property type="taxonomic scope" value="Bacteria"/>
</dbReference>
<name>H0US43_9BACT</name>
<dbReference type="PANTHER" id="PTHR30580:SF0">
    <property type="entry name" value="PRIMOSOMAL PROTEIN N"/>
    <property type="match status" value="1"/>
</dbReference>
<reference evidence="5 6" key="1">
    <citation type="submission" date="2011-10" db="EMBL/GenBank/DDBJ databases">
        <title>The Noncontiguous Finished genome of Thermanaerovibrio velox DSM 12556.</title>
        <authorList>
            <consortium name="US DOE Joint Genome Institute (JGI-PGF)"/>
            <person name="Lucas S."/>
            <person name="Copeland A."/>
            <person name="Lapidus A."/>
            <person name="Glavina del Rio T."/>
            <person name="Dalin E."/>
            <person name="Tice H."/>
            <person name="Bruce D."/>
            <person name="Goodwin L."/>
            <person name="Pitluck S."/>
            <person name="Peters L."/>
            <person name="Mikhailova N."/>
            <person name="Teshima H."/>
            <person name="Kyrpides N."/>
            <person name="Mavromatis K."/>
            <person name="Ivanova N."/>
            <person name="Markowitz V."/>
            <person name="Cheng J.-F."/>
            <person name="Hugenholtz P."/>
            <person name="Woyke T."/>
            <person name="Wu D."/>
            <person name="Spring S."/>
            <person name="Brambilla E.-M."/>
            <person name="Klenk H.-P."/>
            <person name="Eisen J.A."/>
        </authorList>
    </citation>
    <scope>NUCLEOTIDE SEQUENCE [LARGE SCALE GENOMIC DNA]</scope>
    <source>
        <strain evidence="5 6">DSM 12556</strain>
    </source>
</reference>
<dbReference type="InterPro" id="IPR027417">
    <property type="entry name" value="P-loop_NTPase"/>
</dbReference>
<dbReference type="HOGENOM" id="CLU_013353_4_1_0"/>
<dbReference type="STRING" id="926567.TheveDRAFT_1003"/>
<feature type="domain" description="Primosomal protein N' 3' DNA-binding" evidence="4">
    <location>
        <begin position="6"/>
        <end position="99"/>
    </location>
</feature>
<evidence type="ECO:0000313" key="6">
    <source>
        <dbReference type="Proteomes" id="UP000005730"/>
    </source>
</evidence>
<dbReference type="InterPro" id="IPR041222">
    <property type="entry name" value="PriA_3primeBD"/>
</dbReference>
<dbReference type="Gene3D" id="3.40.1440.60">
    <property type="entry name" value="PriA, 3(prime) DNA-binding domain"/>
    <property type="match status" value="1"/>
</dbReference>
<keyword evidence="6" id="KW-1185">Reference proteome</keyword>
<keyword evidence="3" id="KW-0238">DNA-binding</keyword>
<dbReference type="GO" id="GO:0005524">
    <property type="term" value="F:ATP binding"/>
    <property type="evidence" value="ECO:0007669"/>
    <property type="project" value="UniProtKB-KW"/>
</dbReference>
<accession>H0US43</accession>
<dbReference type="GO" id="GO:0006310">
    <property type="term" value="P:DNA recombination"/>
    <property type="evidence" value="ECO:0007669"/>
    <property type="project" value="TreeGrafter"/>
</dbReference>
<dbReference type="GO" id="GO:0006302">
    <property type="term" value="P:double-strand break repair"/>
    <property type="evidence" value="ECO:0007669"/>
    <property type="project" value="TreeGrafter"/>
</dbReference>